<dbReference type="Pfam" id="PF13407">
    <property type="entry name" value="Peripla_BP_4"/>
    <property type="match status" value="1"/>
</dbReference>
<dbReference type="Gene3D" id="3.40.50.2300">
    <property type="match status" value="2"/>
</dbReference>
<dbReference type="GO" id="GO:0030313">
    <property type="term" value="C:cell envelope"/>
    <property type="evidence" value="ECO:0007669"/>
    <property type="project" value="UniProtKB-SubCell"/>
</dbReference>
<dbReference type="CDD" id="cd01536">
    <property type="entry name" value="PBP1_ABC_sugar_binding-like"/>
    <property type="match status" value="1"/>
</dbReference>
<feature type="chain" id="PRO_5008027184" evidence="4">
    <location>
        <begin position="28"/>
        <end position="330"/>
    </location>
</feature>
<keyword evidence="3 4" id="KW-0732">Signal</keyword>
<evidence type="ECO:0000256" key="4">
    <source>
        <dbReference type="SAM" id="SignalP"/>
    </source>
</evidence>
<evidence type="ECO:0000259" key="5">
    <source>
        <dbReference type="Pfam" id="PF13407"/>
    </source>
</evidence>
<dbReference type="SUPFAM" id="SSF53822">
    <property type="entry name" value="Periplasmic binding protein-like I"/>
    <property type="match status" value="1"/>
</dbReference>
<dbReference type="OrthoDB" id="569491at2"/>
<sequence>MKNMKKWMSVICSAAMIAGLAACGAKDAGTEDKGKEPAGEKEKFKVAFASLCEDNDFGISSKESFVKEAEAMGWELVVLNNNYDGATAIQNMDTVLTQECDGFVNFQVDAGVAQTIADMATEAELPMITVDCPHPGIPFFGANNKEAGLIVGNALGEKAADTWEGKADLIVLCGAPGSGEVVDLRMQGIAIGIKETLKDEDIEVLELDGKSEIETSQKVIADVLTANPDKKHILIGCLNDQSALGAYNAVEAAGRESDVYIGSHGCDAPAIENLKNKEENCWIGSVAYFPERYGEYLVPLMDDLLHGKEIPEESFPDHVFIDKSNIDEYY</sequence>
<evidence type="ECO:0000256" key="3">
    <source>
        <dbReference type="ARBA" id="ARBA00022729"/>
    </source>
</evidence>
<dbReference type="STRING" id="39482.ERS852491_04695"/>
<dbReference type="PANTHER" id="PTHR46847">
    <property type="entry name" value="D-ALLOSE-BINDING PERIPLASMIC PROTEIN-RELATED"/>
    <property type="match status" value="1"/>
</dbReference>
<dbReference type="AlphaFoldDB" id="A0A174LQP0"/>
<name>A0A174LQP0_9FIRM</name>
<evidence type="ECO:0000256" key="2">
    <source>
        <dbReference type="ARBA" id="ARBA00007639"/>
    </source>
</evidence>
<feature type="domain" description="Periplasmic binding protein" evidence="5">
    <location>
        <begin position="49"/>
        <end position="309"/>
    </location>
</feature>
<dbReference type="GO" id="GO:0030246">
    <property type="term" value="F:carbohydrate binding"/>
    <property type="evidence" value="ECO:0007669"/>
    <property type="project" value="UniProtKB-ARBA"/>
</dbReference>
<accession>A0A174LQP0</accession>
<dbReference type="InterPro" id="IPR025997">
    <property type="entry name" value="SBP_2_dom"/>
</dbReference>
<evidence type="ECO:0000313" key="7">
    <source>
        <dbReference type="Proteomes" id="UP000095544"/>
    </source>
</evidence>
<protein>
    <submittedName>
        <fullName evidence="6">D-ribose-binding periplasmic protein</fullName>
    </submittedName>
</protein>
<feature type="signal peptide" evidence="4">
    <location>
        <begin position="1"/>
        <end position="27"/>
    </location>
</feature>
<dbReference type="PROSITE" id="PS51257">
    <property type="entry name" value="PROKAR_LIPOPROTEIN"/>
    <property type="match status" value="1"/>
</dbReference>
<comment type="subcellular location">
    <subcellularLocation>
        <location evidence="1">Cell envelope</location>
    </subcellularLocation>
</comment>
<organism evidence="6 7">
    <name type="scientific">Faecalicatena contorta</name>
    <dbReference type="NCBI Taxonomy" id="39482"/>
    <lineage>
        <taxon>Bacteria</taxon>
        <taxon>Bacillati</taxon>
        <taxon>Bacillota</taxon>
        <taxon>Clostridia</taxon>
        <taxon>Lachnospirales</taxon>
        <taxon>Lachnospiraceae</taxon>
        <taxon>Faecalicatena</taxon>
    </lineage>
</organism>
<dbReference type="Proteomes" id="UP000095544">
    <property type="component" value="Unassembled WGS sequence"/>
</dbReference>
<gene>
    <name evidence="6" type="primary">rbsB_11</name>
    <name evidence="6" type="ORF">ERS852491_04695</name>
</gene>
<dbReference type="PANTHER" id="PTHR46847:SF1">
    <property type="entry name" value="D-ALLOSE-BINDING PERIPLASMIC PROTEIN-RELATED"/>
    <property type="match status" value="1"/>
</dbReference>
<evidence type="ECO:0000313" key="6">
    <source>
        <dbReference type="EMBL" id="CUP26564.1"/>
    </source>
</evidence>
<evidence type="ECO:0000256" key="1">
    <source>
        <dbReference type="ARBA" id="ARBA00004196"/>
    </source>
</evidence>
<comment type="similarity">
    <text evidence="2">Belongs to the bacterial solute-binding protein 2 family.</text>
</comment>
<dbReference type="EMBL" id="CYZU01000073">
    <property type="protein sequence ID" value="CUP26564.1"/>
    <property type="molecule type" value="Genomic_DNA"/>
</dbReference>
<proteinExistence type="inferred from homology"/>
<reference evidence="6 7" key="1">
    <citation type="submission" date="2015-09" db="EMBL/GenBank/DDBJ databases">
        <authorList>
            <consortium name="Pathogen Informatics"/>
        </authorList>
    </citation>
    <scope>NUCLEOTIDE SEQUENCE [LARGE SCALE GENOMIC DNA]</scope>
    <source>
        <strain evidence="6 7">2789STDY5834876</strain>
    </source>
</reference>
<dbReference type="InterPro" id="IPR028082">
    <property type="entry name" value="Peripla_BP_I"/>
</dbReference>
<dbReference type="RefSeq" id="WP_050640090.1">
    <property type="nucleotide sequence ID" value="NZ_CABKUE010000008.1"/>
</dbReference>